<dbReference type="SMART" id="SM00225">
    <property type="entry name" value="BTB"/>
    <property type="match status" value="1"/>
</dbReference>
<dbReference type="InterPro" id="IPR000210">
    <property type="entry name" value="BTB/POZ_dom"/>
</dbReference>
<keyword evidence="3" id="KW-1185">Reference proteome</keyword>
<sequence length="367" mass="41112">MMMTSLMWRSRGTRTLNAAVCLSATTMDCSDGLLLAETEPSLSRLAAYPFDHPQGDLILRSSDSPPVDFRVFKLLLSLSSPFFSTLLTLPQPTSPLLSPKAAAQTDDGLPVIQMSEDEATLRVLLGFCYPISTHEVPHFTSLTELQSVAEAALKFEMEGVVRYIRHKELVSPRFVEAQPVRVFAIAYLHSWMEEARLAARYTLRHPMPGPYGEELERISAGAYHRLQEYHQMCGEAASSRASIQESMAISGFDDSDRWVWLECRSCAPMSTGSGRRWSTPFISPSRSGGPRNWWSEWIKAVARLLRSRPRGEAVRDYDLMKRALAEADLCPVCSLRARDDLETFMQILSVEVEKAISSVTFPTLTPL</sequence>
<gene>
    <name evidence="2" type="ORF">D9611_012727</name>
</gene>
<name>A0A8H5BB97_9AGAR</name>
<proteinExistence type="predicted"/>
<evidence type="ECO:0000313" key="3">
    <source>
        <dbReference type="Proteomes" id="UP000541558"/>
    </source>
</evidence>
<dbReference type="AlphaFoldDB" id="A0A8H5BB97"/>
<dbReference type="EMBL" id="JAACJK010000175">
    <property type="protein sequence ID" value="KAF5319027.1"/>
    <property type="molecule type" value="Genomic_DNA"/>
</dbReference>
<feature type="domain" description="BTB" evidence="1">
    <location>
        <begin position="55"/>
        <end position="129"/>
    </location>
</feature>
<dbReference type="InterPro" id="IPR011333">
    <property type="entry name" value="SKP1/BTB/POZ_sf"/>
</dbReference>
<accession>A0A8H5BB97</accession>
<dbReference type="OrthoDB" id="3357985at2759"/>
<protein>
    <recommendedName>
        <fullName evidence="1">BTB domain-containing protein</fullName>
    </recommendedName>
</protein>
<organism evidence="2 3">
    <name type="scientific">Ephemerocybe angulata</name>
    <dbReference type="NCBI Taxonomy" id="980116"/>
    <lineage>
        <taxon>Eukaryota</taxon>
        <taxon>Fungi</taxon>
        <taxon>Dikarya</taxon>
        <taxon>Basidiomycota</taxon>
        <taxon>Agaricomycotina</taxon>
        <taxon>Agaricomycetes</taxon>
        <taxon>Agaricomycetidae</taxon>
        <taxon>Agaricales</taxon>
        <taxon>Agaricineae</taxon>
        <taxon>Psathyrellaceae</taxon>
        <taxon>Ephemerocybe</taxon>
    </lineage>
</organism>
<dbReference type="Proteomes" id="UP000541558">
    <property type="component" value="Unassembled WGS sequence"/>
</dbReference>
<comment type="caution">
    <text evidence="2">The sequence shown here is derived from an EMBL/GenBank/DDBJ whole genome shotgun (WGS) entry which is preliminary data.</text>
</comment>
<dbReference type="Gene3D" id="3.30.710.10">
    <property type="entry name" value="Potassium Channel Kv1.1, Chain A"/>
    <property type="match status" value="1"/>
</dbReference>
<evidence type="ECO:0000259" key="1">
    <source>
        <dbReference type="PROSITE" id="PS50097"/>
    </source>
</evidence>
<evidence type="ECO:0000313" key="2">
    <source>
        <dbReference type="EMBL" id="KAF5319027.1"/>
    </source>
</evidence>
<reference evidence="2 3" key="1">
    <citation type="journal article" date="2020" name="ISME J.">
        <title>Uncovering the hidden diversity of litter-decomposition mechanisms in mushroom-forming fungi.</title>
        <authorList>
            <person name="Floudas D."/>
            <person name="Bentzer J."/>
            <person name="Ahren D."/>
            <person name="Johansson T."/>
            <person name="Persson P."/>
            <person name="Tunlid A."/>
        </authorList>
    </citation>
    <scope>NUCLEOTIDE SEQUENCE [LARGE SCALE GENOMIC DNA]</scope>
    <source>
        <strain evidence="2 3">CBS 175.51</strain>
    </source>
</reference>
<dbReference type="PROSITE" id="PS50097">
    <property type="entry name" value="BTB"/>
    <property type="match status" value="1"/>
</dbReference>